<gene>
    <name evidence="2" type="primary">csn</name>
    <name evidence="2" type="ORF">GCM10010218_39480</name>
</gene>
<evidence type="ECO:0000256" key="1">
    <source>
        <dbReference type="SAM" id="SignalP"/>
    </source>
</evidence>
<feature type="chain" id="PRO_5038472633" evidence="1">
    <location>
        <begin position="25"/>
        <end position="275"/>
    </location>
</feature>
<feature type="signal peptide" evidence="1">
    <location>
        <begin position="1"/>
        <end position="24"/>
    </location>
</feature>
<dbReference type="Gene3D" id="3.30.386.10">
    <property type="entry name" value="Chitosanase, subunit A, domain 2"/>
    <property type="match status" value="1"/>
</dbReference>
<dbReference type="GO" id="GO:0016977">
    <property type="term" value="F:chitosanase activity"/>
    <property type="evidence" value="ECO:0007669"/>
    <property type="project" value="InterPro"/>
</dbReference>
<proteinExistence type="predicted"/>
<dbReference type="RefSeq" id="WP_190130972.1">
    <property type="nucleotide sequence ID" value="NZ_BNBD01000008.1"/>
</dbReference>
<evidence type="ECO:0000313" key="3">
    <source>
        <dbReference type="Proteomes" id="UP000638313"/>
    </source>
</evidence>
<dbReference type="InterPro" id="IPR000400">
    <property type="entry name" value="Glyco_hydro_46"/>
</dbReference>
<dbReference type="InterPro" id="IPR023346">
    <property type="entry name" value="Lysozyme-like_dom_sf"/>
</dbReference>
<dbReference type="CDD" id="cd00978">
    <property type="entry name" value="chitosanase_GH46"/>
    <property type="match status" value="1"/>
</dbReference>
<comment type="caution">
    <text evidence="2">The sequence shown here is derived from an EMBL/GenBank/DDBJ whole genome shotgun (WGS) entry which is preliminary data.</text>
</comment>
<protein>
    <submittedName>
        <fullName evidence="2">Chitosanase</fullName>
    </submittedName>
</protein>
<keyword evidence="3" id="KW-1185">Reference proteome</keyword>
<organism evidence="2 3">
    <name type="scientific">Streptomyces mashuensis</name>
    <dbReference type="NCBI Taxonomy" id="33904"/>
    <lineage>
        <taxon>Bacteria</taxon>
        <taxon>Bacillati</taxon>
        <taxon>Actinomycetota</taxon>
        <taxon>Actinomycetes</taxon>
        <taxon>Kitasatosporales</taxon>
        <taxon>Streptomycetaceae</taxon>
        <taxon>Streptomyces</taxon>
    </lineage>
</organism>
<dbReference type="Pfam" id="PF01374">
    <property type="entry name" value="Glyco_hydro_46"/>
    <property type="match status" value="1"/>
</dbReference>
<reference evidence="2" key="2">
    <citation type="submission" date="2020-09" db="EMBL/GenBank/DDBJ databases">
        <authorList>
            <person name="Sun Q."/>
            <person name="Ohkuma M."/>
        </authorList>
    </citation>
    <scope>NUCLEOTIDE SEQUENCE</scope>
    <source>
        <strain evidence="2">JCM 4059</strain>
    </source>
</reference>
<dbReference type="SUPFAM" id="SSF53955">
    <property type="entry name" value="Lysozyme-like"/>
    <property type="match status" value="1"/>
</dbReference>
<dbReference type="InterPro" id="IPR023099">
    <property type="entry name" value="Glyco_hydro_46_N"/>
</dbReference>
<accession>A0A919B5V6</accession>
<dbReference type="Proteomes" id="UP000638313">
    <property type="component" value="Unassembled WGS sequence"/>
</dbReference>
<dbReference type="Gene3D" id="1.20.141.10">
    <property type="entry name" value="Chitosanase, subunit A, domain 1"/>
    <property type="match status" value="1"/>
</dbReference>
<dbReference type="GO" id="GO:0005975">
    <property type="term" value="P:carbohydrate metabolic process"/>
    <property type="evidence" value="ECO:0007669"/>
    <property type="project" value="InterPro"/>
</dbReference>
<evidence type="ECO:0000313" key="2">
    <source>
        <dbReference type="EMBL" id="GHF54329.1"/>
    </source>
</evidence>
<keyword evidence="1" id="KW-0732">Signal</keyword>
<dbReference type="GO" id="GO:0005576">
    <property type="term" value="C:extracellular region"/>
    <property type="evidence" value="ECO:0007669"/>
    <property type="project" value="InterPro"/>
</dbReference>
<sequence>MRARRRPVLHTVLSALAIAAGATACGADAPDTPETTTAPSAHALTADQRRRADQLVSVFENGTPEIQYDYAENLHDGRGVTAGRAGFTTADGDALKVIRAYTRQAPGNPLARFVPVLEAQPDTLPDSDYIAAWKQAAKDPRFRRVQDEQVDTRYYQPAMREADRLGLRTALARAELYDAAIQHGTGSDDDALPALVKQATATAGAPSEAGEKKWLETFLDVRTDDLNHPKNPDTAKEWRESVDRVAAVRRIAHTGNYNLDGPFTVTAFGSRHTIT</sequence>
<name>A0A919B5V6_9ACTN</name>
<dbReference type="PROSITE" id="PS51257">
    <property type="entry name" value="PROKAR_LIPOPROTEIN"/>
    <property type="match status" value="1"/>
</dbReference>
<dbReference type="AlphaFoldDB" id="A0A919B5V6"/>
<reference evidence="2" key="1">
    <citation type="journal article" date="2014" name="Int. J. Syst. Evol. Microbiol.">
        <title>Complete genome sequence of Corynebacterium casei LMG S-19264T (=DSM 44701T), isolated from a smear-ripened cheese.</title>
        <authorList>
            <consortium name="US DOE Joint Genome Institute (JGI-PGF)"/>
            <person name="Walter F."/>
            <person name="Albersmeier A."/>
            <person name="Kalinowski J."/>
            <person name="Ruckert C."/>
        </authorList>
    </citation>
    <scope>NUCLEOTIDE SEQUENCE</scope>
    <source>
        <strain evidence="2">JCM 4059</strain>
    </source>
</reference>
<dbReference type="EMBL" id="BNBD01000008">
    <property type="protein sequence ID" value="GHF54329.1"/>
    <property type="molecule type" value="Genomic_DNA"/>
</dbReference>